<evidence type="ECO:0000256" key="11">
    <source>
        <dbReference type="ARBA" id="ARBA00045708"/>
    </source>
</evidence>
<comment type="subunit">
    <text evidence="4">Homodimer.</text>
</comment>
<dbReference type="FunFam" id="3.20.20.210:FF:000008">
    <property type="entry name" value="Uroporphyrinogen decarboxylase"/>
    <property type="match status" value="1"/>
</dbReference>
<dbReference type="Pfam" id="PF01208">
    <property type="entry name" value="URO-D"/>
    <property type="match status" value="1"/>
</dbReference>
<dbReference type="InterPro" id="IPR006361">
    <property type="entry name" value="Uroporphyrinogen_deCO2ase_HemE"/>
</dbReference>
<dbReference type="NCBIfam" id="TIGR01464">
    <property type="entry name" value="hemE"/>
    <property type="match status" value="1"/>
</dbReference>
<name>A0A7S2D7A9_9STRA</name>
<comment type="catalytic activity">
    <reaction evidence="12">
        <text>uroporphyrinogen I + 4 H(+) = coproporphyrinogen I + 4 CO2</text>
        <dbReference type="Rhea" id="RHEA:31239"/>
        <dbReference type="ChEBI" id="CHEBI:15378"/>
        <dbReference type="ChEBI" id="CHEBI:16526"/>
        <dbReference type="ChEBI" id="CHEBI:62626"/>
        <dbReference type="ChEBI" id="CHEBI:62631"/>
    </reaction>
    <physiologicalReaction direction="left-to-right" evidence="12">
        <dbReference type="Rhea" id="RHEA:31240"/>
    </physiologicalReaction>
</comment>
<evidence type="ECO:0000256" key="6">
    <source>
        <dbReference type="ARBA" id="ARBA00014308"/>
    </source>
</evidence>
<dbReference type="PANTHER" id="PTHR21091:SF169">
    <property type="entry name" value="UROPORPHYRINOGEN DECARBOXYLASE"/>
    <property type="match status" value="1"/>
</dbReference>
<evidence type="ECO:0000256" key="10">
    <source>
        <dbReference type="ARBA" id="ARBA00023244"/>
    </source>
</evidence>
<keyword evidence="10" id="KW-0627">Porphyrin biosynthesis</keyword>
<feature type="chain" id="PRO_5030927461" description="Uroporphyrinogen decarboxylase" evidence="14">
    <location>
        <begin position="21"/>
        <end position="401"/>
    </location>
</feature>
<evidence type="ECO:0000256" key="5">
    <source>
        <dbReference type="ARBA" id="ARBA00012288"/>
    </source>
</evidence>
<evidence type="ECO:0000259" key="15">
    <source>
        <dbReference type="Pfam" id="PF01208"/>
    </source>
</evidence>
<dbReference type="InterPro" id="IPR000257">
    <property type="entry name" value="Uroporphyrinogen_deCOase"/>
</dbReference>
<protein>
    <recommendedName>
        <fullName evidence="6">Uroporphyrinogen decarboxylase</fullName>
        <ecNumber evidence="5">4.1.1.37</ecNumber>
    </recommendedName>
</protein>
<dbReference type="PANTHER" id="PTHR21091">
    <property type="entry name" value="METHYLTETRAHYDROFOLATE:HOMOCYSTEINE METHYLTRANSFERASE RELATED"/>
    <property type="match status" value="1"/>
</dbReference>
<accession>A0A7S2D7A9</accession>
<dbReference type="AlphaFoldDB" id="A0A7S2D7A9"/>
<evidence type="ECO:0000256" key="2">
    <source>
        <dbReference type="ARBA" id="ARBA00004804"/>
    </source>
</evidence>
<comment type="similarity">
    <text evidence="3">Belongs to the uroporphyrinogen decarboxylase family.</text>
</comment>
<feature type="domain" description="Uroporphyrinogen decarboxylase (URO-D)" evidence="15">
    <location>
        <begin position="34"/>
        <end position="392"/>
    </location>
</feature>
<feature type="signal peptide" evidence="14">
    <location>
        <begin position="1"/>
        <end position="20"/>
    </location>
</feature>
<reference evidence="16" key="1">
    <citation type="submission" date="2021-01" db="EMBL/GenBank/DDBJ databases">
        <authorList>
            <person name="Corre E."/>
            <person name="Pelletier E."/>
            <person name="Niang G."/>
            <person name="Scheremetjew M."/>
            <person name="Finn R."/>
            <person name="Kale V."/>
            <person name="Holt S."/>
            <person name="Cochrane G."/>
            <person name="Meng A."/>
            <person name="Brown T."/>
            <person name="Cohen L."/>
        </authorList>
    </citation>
    <scope>NUCLEOTIDE SEQUENCE</scope>
    <source>
        <strain evidence="16">RCC1693</strain>
    </source>
</reference>
<gene>
    <name evidence="16" type="ORF">FPAR1323_LOCUS15895</name>
</gene>
<organism evidence="16">
    <name type="scientific">Florenciella parvula</name>
    <dbReference type="NCBI Taxonomy" id="236787"/>
    <lineage>
        <taxon>Eukaryota</taxon>
        <taxon>Sar</taxon>
        <taxon>Stramenopiles</taxon>
        <taxon>Ochrophyta</taxon>
        <taxon>Dictyochophyceae</taxon>
        <taxon>Florenciellales</taxon>
        <taxon>Florenciella</taxon>
    </lineage>
</organism>
<evidence type="ECO:0000256" key="14">
    <source>
        <dbReference type="SAM" id="SignalP"/>
    </source>
</evidence>
<dbReference type="GO" id="GO:0006782">
    <property type="term" value="P:protoporphyrinogen IX biosynthetic process"/>
    <property type="evidence" value="ECO:0007669"/>
    <property type="project" value="UniProtKB-UniPathway"/>
</dbReference>
<evidence type="ECO:0000256" key="7">
    <source>
        <dbReference type="ARBA" id="ARBA00022490"/>
    </source>
</evidence>
<dbReference type="EC" id="4.1.1.37" evidence="5"/>
<proteinExistence type="inferred from homology"/>
<dbReference type="InterPro" id="IPR038071">
    <property type="entry name" value="UROD/MetE-like_sf"/>
</dbReference>
<evidence type="ECO:0000256" key="9">
    <source>
        <dbReference type="ARBA" id="ARBA00023239"/>
    </source>
</evidence>
<evidence type="ECO:0000313" key="16">
    <source>
        <dbReference type="EMBL" id="CAD9445515.1"/>
    </source>
</evidence>
<dbReference type="EMBL" id="HBGT01030459">
    <property type="protein sequence ID" value="CAD9445515.1"/>
    <property type="molecule type" value="Transcribed_RNA"/>
</dbReference>
<comment type="subcellular location">
    <subcellularLocation>
        <location evidence="1">Cytoplasm</location>
        <location evidence="1">Cytosol</location>
    </subcellularLocation>
</comment>
<dbReference type="Gene3D" id="3.20.20.210">
    <property type="match status" value="1"/>
</dbReference>
<comment type="function">
    <text evidence="11">Catalyzes the sequential decarboxylation of the four acetate side chains of uroporphyrinogen to form coproporphyrinogen and participates in the fifth step in the heme biosynthetic pathway. Isomer I or isomer III of uroporphyrinogen may serve as substrate, but only coproporphyrinogen III can ultimately be converted to heme. In vitro also decarboxylates pentacarboxylate porphyrinogen I.</text>
</comment>
<dbReference type="GO" id="GO:0005829">
    <property type="term" value="C:cytosol"/>
    <property type="evidence" value="ECO:0007669"/>
    <property type="project" value="UniProtKB-SubCell"/>
</dbReference>
<dbReference type="UniPathway" id="UPA00251">
    <property type="reaction ID" value="UER00321"/>
</dbReference>
<dbReference type="SUPFAM" id="SSF51726">
    <property type="entry name" value="UROD/MetE-like"/>
    <property type="match status" value="1"/>
</dbReference>
<evidence type="ECO:0000256" key="8">
    <source>
        <dbReference type="ARBA" id="ARBA00022793"/>
    </source>
</evidence>
<comment type="catalytic activity">
    <reaction evidence="13">
        <text>uroporphyrinogen III + 4 H(+) = coproporphyrinogen III + 4 CO2</text>
        <dbReference type="Rhea" id="RHEA:19865"/>
        <dbReference type="ChEBI" id="CHEBI:15378"/>
        <dbReference type="ChEBI" id="CHEBI:16526"/>
        <dbReference type="ChEBI" id="CHEBI:57308"/>
        <dbReference type="ChEBI" id="CHEBI:57309"/>
        <dbReference type="EC" id="4.1.1.37"/>
    </reaction>
    <physiologicalReaction direction="left-to-right" evidence="13">
        <dbReference type="Rhea" id="RHEA:19866"/>
    </physiologicalReaction>
</comment>
<dbReference type="GO" id="GO:0004853">
    <property type="term" value="F:uroporphyrinogen decarboxylase activity"/>
    <property type="evidence" value="ECO:0007669"/>
    <property type="project" value="UniProtKB-EC"/>
</dbReference>
<keyword evidence="8" id="KW-0210">Decarboxylase</keyword>
<evidence type="ECO:0000256" key="3">
    <source>
        <dbReference type="ARBA" id="ARBA00009935"/>
    </source>
</evidence>
<evidence type="ECO:0000256" key="13">
    <source>
        <dbReference type="ARBA" id="ARBA00048411"/>
    </source>
</evidence>
<keyword evidence="7" id="KW-0963">Cytoplasm</keyword>
<evidence type="ECO:0000256" key="12">
    <source>
        <dbReference type="ARBA" id="ARBA00047341"/>
    </source>
</evidence>
<comment type="pathway">
    <text evidence="2">Porphyrin-containing compound metabolism; protoporphyrin-IX biosynthesis; coproporphyrinogen-III from 5-aminolevulinate: step 4/4.</text>
</comment>
<sequence>MSRSALLVAVAAYVLHAVSGFRPMVLSMAASKPANDLMIRAAKREPVERTPIWLFRQAGRHLPEYKEYKEKTGRNFLELLKYPEDVAEVTMQPIRRYDLDAAILFSDILVIVEAFGMDVTMPGGVGIQVPEPLASAAEVESRLPKTVDVKVELAHVMESVKLIREALVAEKRDVPLIGFSAAPWTLMYYMVGGSSKKNQEVGEKWLNEHPVESKELLDRLTAVVIDYMSAQVEAGAHMLQVFEAMGMWISRPAFEKWAMPCMVQIAEELKRRHPDVPLLVFPRGACYANAALQAAGYDVVTMDCETDAKGTRAMLEELAAKSGASPACAIQGNLDPAILRPSAGSDESKVKTAARKLLADVGTQALIANLGEGLLGNEDPVLVKALVDEIHAASEEMLASA</sequence>
<evidence type="ECO:0000256" key="1">
    <source>
        <dbReference type="ARBA" id="ARBA00004514"/>
    </source>
</evidence>
<keyword evidence="14" id="KW-0732">Signal</keyword>
<evidence type="ECO:0000256" key="4">
    <source>
        <dbReference type="ARBA" id="ARBA00011738"/>
    </source>
</evidence>
<keyword evidence="9" id="KW-0456">Lyase</keyword>